<reference evidence="2 3" key="1">
    <citation type="submission" date="2023-11" db="EMBL/GenBank/DDBJ databases">
        <title>MicrobeMod: A computational toolkit for identifying prokaryotic methylation and restriction-modification with nanopore sequencing.</title>
        <authorList>
            <person name="Crits-Christoph A."/>
            <person name="Kang S.C."/>
            <person name="Lee H."/>
            <person name="Ostrov N."/>
        </authorList>
    </citation>
    <scope>NUCLEOTIDE SEQUENCE [LARGE SCALE GENOMIC DNA]</scope>
    <source>
        <strain evidence="2 3">DSMZ 700</strain>
    </source>
</reference>
<evidence type="ECO:0000313" key="3">
    <source>
        <dbReference type="Proteomes" id="UP001279553"/>
    </source>
</evidence>
<feature type="transmembrane region" description="Helical" evidence="1">
    <location>
        <begin position="16"/>
        <end position="36"/>
    </location>
</feature>
<proteinExistence type="predicted"/>
<feature type="transmembrane region" description="Helical" evidence="1">
    <location>
        <begin position="66"/>
        <end position="91"/>
    </location>
</feature>
<keyword evidence="1" id="KW-1133">Transmembrane helix</keyword>
<sequence>MDGVELWRGLDRAARHALPATSILIMVVVLGIPGLLPWQPACRAGFVVASVFFWTLYRPASLPAPVVALLGVLLDLLGASPLGMWAALLLIEQAGIAAVRRSLVAQGFPLVWLAFAGVVLAVAAAEYATRSLLDLAILPPGPIITQAIIAILLYPLLAVVLIRAHRGAAAPEQA</sequence>
<organism evidence="2 3">
    <name type="scientific">Acidiphilium acidophilum</name>
    <name type="common">Thiobacillus acidophilus</name>
    <dbReference type="NCBI Taxonomy" id="76588"/>
    <lineage>
        <taxon>Bacteria</taxon>
        <taxon>Pseudomonadati</taxon>
        <taxon>Pseudomonadota</taxon>
        <taxon>Alphaproteobacteria</taxon>
        <taxon>Acetobacterales</taxon>
        <taxon>Acidocellaceae</taxon>
        <taxon>Acidiphilium</taxon>
    </lineage>
</organism>
<dbReference type="Proteomes" id="UP001279553">
    <property type="component" value="Unassembled WGS sequence"/>
</dbReference>
<gene>
    <name evidence="2" type="ORF">SIL87_14825</name>
</gene>
<keyword evidence="1" id="KW-0812">Transmembrane</keyword>
<accession>A0AAW9DSH1</accession>
<name>A0AAW9DSH1_ACIAO</name>
<dbReference type="RefSeq" id="WP_319614884.1">
    <property type="nucleotide sequence ID" value="NZ_JAWXYB010000018.1"/>
</dbReference>
<evidence type="ECO:0000256" key="1">
    <source>
        <dbReference type="SAM" id="Phobius"/>
    </source>
</evidence>
<protein>
    <submittedName>
        <fullName evidence="2">Rod shape-determining protein MreD</fullName>
    </submittedName>
</protein>
<feature type="transmembrane region" description="Helical" evidence="1">
    <location>
        <begin position="103"/>
        <end position="123"/>
    </location>
</feature>
<dbReference type="EMBL" id="JAWXYB010000018">
    <property type="protein sequence ID" value="MDX5932034.1"/>
    <property type="molecule type" value="Genomic_DNA"/>
</dbReference>
<keyword evidence="1" id="KW-0472">Membrane</keyword>
<comment type="caution">
    <text evidence="2">The sequence shown here is derived from an EMBL/GenBank/DDBJ whole genome shotgun (WGS) entry which is preliminary data.</text>
</comment>
<evidence type="ECO:0000313" key="2">
    <source>
        <dbReference type="EMBL" id="MDX5932034.1"/>
    </source>
</evidence>
<keyword evidence="3" id="KW-1185">Reference proteome</keyword>
<feature type="transmembrane region" description="Helical" evidence="1">
    <location>
        <begin position="143"/>
        <end position="162"/>
    </location>
</feature>
<feature type="transmembrane region" description="Helical" evidence="1">
    <location>
        <begin position="43"/>
        <end position="60"/>
    </location>
</feature>
<dbReference type="AlphaFoldDB" id="A0AAW9DSH1"/>